<feature type="transmembrane region" description="Helical" evidence="1">
    <location>
        <begin position="14"/>
        <end position="36"/>
    </location>
</feature>
<keyword evidence="1" id="KW-0812">Transmembrane</keyword>
<name>A0AAN8NWN3_POLSC</name>
<evidence type="ECO:0000313" key="3">
    <source>
        <dbReference type="Proteomes" id="UP001372834"/>
    </source>
</evidence>
<reference evidence="2 3" key="1">
    <citation type="submission" date="2023-10" db="EMBL/GenBank/DDBJ databases">
        <title>Genomes of two closely related lineages of the louse Polyplax serrata with different host specificities.</title>
        <authorList>
            <person name="Martinu J."/>
            <person name="Tarabai H."/>
            <person name="Stefka J."/>
            <person name="Hypsa V."/>
        </authorList>
    </citation>
    <scope>NUCLEOTIDE SEQUENCE [LARGE SCALE GENOMIC DNA]</scope>
    <source>
        <strain evidence="2">HR10_N</strain>
    </source>
</reference>
<proteinExistence type="predicted"/>
<organism evidence="2 3">
    <name type="scientific">Polyplax serrata</name>
    <name type="common">Common mouse louse</name>
    <dbReference type="NCBI Taxonomy" id="468196"/>
    <lineage>
        <taxon>Eukaryota</taxon>
        <taxon>Metazoa</taxon>
        <taxon>Ecdysozoa</taxon>
        <taxon>Arthropoda</taxon>
        <taxon>Hexapoda</taxon>
        <taxon>Insecta</taxon>
        <taxon>Pterygota</taxon>
        <taxon>Neoptera</taxon>
        <taxon>Paraneoptera</taxon>
        <taxon>Psocodea</taxon>
        <taxon>Troctomorpha</taxon>
        <taxon>Phthiraptera</taxon>
        <taxon>Anoplura</taxon>
        <taxon>Polyplacidae</taxon>
        <taxon>Polyplax</taxon>
    </lineage>
</organism>
<feature type="transmembrane region" description="Helical" evidence="1">
    <location>
        <begin position="112"/>
        <end position="130"/>
    </location>
</feature>
<evidence type="ECO:0000256" key="1">
    <source>
        <dbReference type="SAM" id="Phobius"/>
    </source>
</evidence>
<protein>
    <recommendedName>
        <fullName evidence="4">Transmembrane protein</fullName>
    </recommendedName>
</protein>
<evidence type="ECO:0000313" key="2">
    <source>
        <dbReference type="EMBL" id="KAK6629595.1"/>
    </source>
</evidence>
<dbReference type="AlphaFoldDB" id="A0AAN8NWN3"/>
<comment type="caution">
    <text evidence="2">The sequence shown here is derived from an EMBL/GenBank/DDBJ whole genome shotgun (WGS) entry which is preliminary data.</text>
</comment>
<accession>A0AAN8NWN3</accession>
<evidence type="ECO:0008006" key="4">
    <source>
        <dbReference type="Google" id="ProtNLM"/>
    </source>
</evidence>
<dbReference type="Proteomes" id="UP001372834">
    <property type="component" value="Unassembled WGS sequence"/>
</dbReference>
<sequence length="167" mass="18685">MIGFSTICCFPVDIAVRLIGSISLLMNVLVFIALVSNPGEVLADDKIRIIFGFDSEYFNPDNQSRDDAGPEVADGTMADLFTSQPCLPYHVIDSTVISRGARCQRVGHSPNFALFYFTLIVAISHYLWWIQSKQQSTESPDQELRESLPKSTYFNRQLVEAPSLMSI</sequence>
<dbReference type="EMBL" id="JAWJWE010000036">
    <property type="protein sequence ID" value="KAK6629595.1"/>
    <property type="molecule type" value="Genomic_DNA"/>
</dbReference>
<gene>
    <name evidence="2" type="ORF">RUM43_003412</name>
</gene>
<keyword evidence="1" id="KW-0472">Membrane</keyword>
<keyword evidence="1" id="KW-1133">Transmembrane helix</keyword>